<name>A0AAE1ANE2_9GAST</name>
<keyword evidence="2" id="KW-1185">Reference proteome</keyword>
<sequence>MTDGDICDWATCRRACPRVIAGSVVSFLPTLVVMDTGASRLLQESSDLLSSVKWLLLARGVFLLADHNENKWLERLADICWTGHCKLPAITQRKNSTCLSHGPSHGAQSVLVTHFINISRKQYILQRLVKFLLQLPAITQRKNSTCLSHGPSHGAQSVLVTHFINISRKQYILQRLVKFLLQLPAITKYKSSTCLSHGPSHGAQSVLVTHFINICRKQYIPQRLVKFLLQLPAITKYKSSTCLSHGPSHGAQSVLVTHFINISRKHTRSEYAYKVDLEAEIVMKGWELTDSTQSLLAGVVCQCAWGVHAAGSPRHIGGCRRGARPVRVAIMVCGKTGQ</sequence>
<dbReference type="Proteomes" id="UP001283361">
    <property type="component" value="Unassembled WGS sequence"/>
</dbReference>
<dbReference type="AlphaFoldDB" id="A0AAE1ANE2"/>
<dbReference type="EMBL" id="JAWDGP010001500">
    <property type="protein sequence ID" value="KAK3790924.1"/>
    <property type="molecule type" value="Genomic_DNA"/>
</dbReference>
<proteinExistence type="predicted"/>
<protein>
    <submittedName>
        <fullName evidence="1">Uncharacterized protein</fullName>
    </submittedName>
</protein>
<accession>A0AAE1ANE2</accession>
<comment type="caution">
    <text evidence="1">The sequence shown here is derived from an EMBL/GenBank/DDBJ whole genome shotgun (WGS) entry which is preliminary data.</text>
</comment>
<gene>
    <name evidence="1" type="ORF">RRG08_053247</name>
</gene>
<evidence type="ECO:0000313" key="2">
    <source>
        <dbReference type="Proteomes" id="UP001283361"/>
    </source>
</evidence>
<reference evidence="1" key="1">
    <citation type="journal article" date="2023" name="G3 (Bethesda)">
        <title>A reference genome for the long-term kleptoplast-retaining sea slug Elysia crispata morphotype clarki.</title>
        <authorList>
            <person name="Eastman K.E."/>
            <person name="Pendleton A.L."/>
            <person name="Shaikh M.A."/>
            <person name="Suttiyut T."/>
            <person name="Ogas R."/>
            <person name="Tomko P."/>
            <person name="Gavelis G."/>
            <person name="Widhalm J.R."/>
            <person name="Wisecaver J.H."/>
        </authorList>
    </citation>
    <scope>NUCLEOTIDE SEQUENCE</scope>
    <source>
        <strain evidence="1">ECLA1</strain>
    </source>
</reference>
<evidence type="ECO:0000313" key="1">
    <source>
        <dbReference type="EMBL" id="KAK3790924.1"/>
    </source>
</evidence>
<organism evidence="1 2">
    <name type="scientific">Elysia crispata</name>
    <name type="common">lettuce slug</name>
    <dbReference type="NCBI Taxonomy" id="231223"/>
    <lineage>
        <taxon>Eukaryota</taxon>
        <taxon>Metazoa</taxon>
        <taxon>Spiralia</taxon>
        <taxon>Lophotrochozoa</taxon>
        <taxon>Mollusca</taxon>
        <taxon>Gastropoda</taxon>
        <taxon>Heterobranchia</taxon>
        <taxon>Euthyneura</taxon>
        <taxon>Panpulmonata</taxon>
        <taxon>Sacoglossa</taxon>
        <taxon>Placobranchoidea</taxon>
        <taxon>Plakobranchidae</taxon>
        <taxon>Elysia</taxon>
    </lineage>
</organism>